<accession>A0ABY4D827</accession>
<reference evidence="2" key="1">
    <citation type="journal article" date="2024" name="J Bioinform Genom">
        <title>Complete genome sequence of the type strain bacterium Sphaerochaeta associata GLS2t (VKM B-2742)t.</title>
        <authorList>
            <person name="Troshina O.Y."/>
            <person name="Tepeeva A.N."/>
            <person name="Arzamasceva V.O."/>
            <person name="Whitman W.B."/>
            <person name="Varghese N."/>
            <person name="Shapiro N."/>
            <person name="Woyke T."/>
            <person name="Kripides N.C."/>
            <person name="Vasilenko O.V."/>
        </authorList>
    </citation>
    <scope>NUCLEOTIDE SEQUENCE [LARGE SCALE GENOMIC DNA]</scope>
    <source>
        <strain evidence="2">GLS2T</strain>
    </source>
</reference>
<proteinExistence type="predicted"/>
<gene>
    <name evidence="1" type="ORF">MUG09_12825</name>
</gene>
<keyword evidence="2" id="KW-1185">Reference proteome</keyword>
<evidence type="ECO:0008006" key="3">
    <source>
        <dbReference type="Google" id="ProtNLM"/>
    </source>
</evidence>
<evidence type="ECO:0000313" key="2">
    <source>
        <dbReference type="Proteomes" id="UP000829708"/>
    </source>
</evidence>
<dbReference type="EMBL" id="CP094929">
    <property type="protein sequence ID" value="UOM50438.1"/>
    <property type="molecule type" value="Genomic_DNA"/>
</dbReference>
<sequence>MSHNQICIGIACDQSSVICFVEGEGKPTKQGRLDTFASHIELESTMSHDMEQAHGPLVEALRLKSIVYNSRQIKQLLNSENPLNRINQYCRILKLFLASPSGFIREDLQDYLNPSALS</sequence>
<organism evidence="1 2">
    <name type="scientific">Sphaerochaeta associata</name>
    <dbReference type="NCBI Taxonomy" id="1129264"/>
    <lineage>
        <taxon>Bacteria</taxon>
        <taxon>Pseudomonadati</taxon>
        <taxon>Spirochaetota</taxon>
        <taxon>Spirochaetia</taxon>
        <taxon>Spirochaetales</taxon>
        <taxon>Sphaerochaetaceae</taxon>
        <taxon>Sphaerochaeta</taxon>
    </lineage>
</organism>
<protein>
    <recommendedName>
        <fullName evidence="3">RNase H type-1 domain-containing protein</fullName>
    </recommendedName>
</protein>
<name>A0ABY4D827_9SPIR</name>
<dbReference type="RefSeq" id="WP_244771829.1">
    <property type="nucleotide sequence ID" value="NZ_CP094929.1"/>
</dbReference>
<dbReference type="Proteomes" id="UP000829708">
    <property type="component" value="Chromosome"/>
</dbReference>
<evidence type="ECO:0000313" key="1">
    <source>
        <dbReference type="EMBL" id="UOM50438.1"/>
    </source>
</evidence>